<evidence type="ECO:0000313" key="3">
    <source>
        <dbReference type="Proteomes" id="UP000177382"/>
    </source>
</evidence>
<comment type="caution">
    <text evidence="2">The sequence shown here is derived from an EMBL/GenBank/DDBJ whole genome shotgun (WGS) entry which is preliminary data.</text>
</comment>
<keyword evidence="1" id="KW-0812">Transmembrane</keyword>
<evidence type="ECO:0000256" key="1">
    <source>
        <dbReference type="SAM" id="Phobius"/>
    </source>
</evidence>
<evidence type="ECO:0000313" key="2">
    <source>
        <dbReference type="EMBL" id="OGM15749.1"/>
    </source>
</evidence>
<reference evidence="2 3" key="1">
    <citation type="journal article" date="2016" name="Nat. Commun.">
        <title>Thousands of microbial genomes shed light on interconnected biogeochemical processes in an aquifer system.</title>
        <authorList>
            <person name="Anantharaman K."/>
            <person name="Brown C.T."/>
            <person name="Hug L.A."/>
            <person name="Sharon I."/>
            <person name="Castelle C.J."/>
            <person name="Probst A.J."/>
            <person name="Thomas B.C."/>
            <person name="Singh A."/>
            <person name="Wilkins M.J."/>
            <person name="Karaoz U."/>
            <person name="Brodie E.L."/>
            <person name="Williams K.H."/>
            <person name="Hubbard S.S."/>
            <person name="Banfield J.F."/>
        </authorList>
    </citation>
    <scope>NUCLEOTIDE SEQUENCE [LARGE SCALE GENOMIC DNA]</scope>
</reference>
<dbReference type="AlphaFoldDB" id="A0A1F7XLT3"/>
<proteinExistence type="predicted"/>
<accession>A0A1F7XLT3</accession>
<dbReference type="EMBL" id="MGFX01000001">
    <property type="protein sequence ID" value="OGM15749.1"/>
    <property type="molecule type" value="Genomic_DNA"/>
</dbReference>
<sequence length="187" mass="20907">MNTKRGFTPILILAIFGLIAVVGYLAIKGYIFSTSPPASITPSTQIQNSITEWQTYTNTEYYYSIKYPPTFRTQVISSESGTTEAPPNARSLYIYNPDIEEPYVNRHISLEVLGLPPTYGSEWTSTQISLGDKDATKLVNSKSGNFDIYLVHLDNNLGVVEIYVSNMEDKRTVSNQILSTLRFDSGQ</sequence>
<feature type="transmembrane region" description="Helical" evidence="1">
    <location>
        <begin position="6"/>
        <end position="27"/>
    </location>
</feature>
<keyword evidence="1" id="KW-1133">Transmembrane helix</keyword>
<organism evidence="2 3">
    <name type="scientific">Candidatus Woesebacteria bacterium RBG_16_42_24</name>
    <dbReference type="NCBI Taxonomy" id="1802485"/>
    <lineage>
        <taxon>Bacteria</taxon>
        <taxon>Candidatus Woeseibacteriota</taxon>
    </lineage>
</organism>
<keyword evidence="1" id="KW-0472">Membrane</keyword>
<name>A0A1F7XLT3_9BACT</name>
<gene>
    <name evidence="2" type="ORF">A2V97_03145</name>
</gene>
<dbReference type="Proteomes" id="UP000177382">
    <property type="component" value="Unassembled WGS sequence"/>
</dbReference>
<protein>
    <submittedName>
        <fullName evidence="2">Uncharacterized protein</fullName>
    </submittedName>
</protein>
<dbReference type="STRING" id="1802485.A2V97_03145"/>